<dbReference type="CDD" id="cd00614">
    <property type="entry name" value="CGS_like"/>
    <property type="match status" value="1"/>
</dbReference>
<dbReference type="Gene3D" id="3.90.1150.10">
    <property type="entry name" value="Aspartate Aminotransferase, domain 1"/>
    <property type="match status" value="1"/>
</dbReference>
<comment type="similarity">
    <text evidence="2 5">Belongs to the trans-sulfuration enzymes family.</text>
</comment>
<dbReference type="PANTHER" id="PTHR11808:SF15">
    <property type="entry name" value="CYSTATHIONINE GAMMA-LYASE"/>
    <property type="match status" value="1"/>
</dbReference>
<evidence type="ECO:0000256" key="3">
    <source>
        <dbReference type="ARBA" id="ARBA00022898"/>
    </source>
</evidence>
<dbReference type="GO" id="GO:0019343">
    <property type="term" value="P:cysteine biosynthetic process via cystathionine"/>
    <property type="evidence" value="ECO:0007669"/>
    <property type="project" value="TreeGrafter"/>
</dbReference>
<feature type="modified residue" description="N6-(pyridoxal phosphate)lysine" evidence="4">
    <location>
        <position position="194"/>
    </location>
</feature>
<proteinExistence type="inferred from homology"/>
<dbReference type="Proteomes" id="UP000052013">
    <property type="component" value="Unassembled WGS sequence"/>
</dbReference>
<evidence type="ECO:0000256" key="5">
    <source>
        <dbReference type="RuleBase" id="RU362118"/>
    </source>
</evidence>
<reference evidence="6 7" key="1">
    <citation type="journal article" date="2015" name="Genome Announc.">
        <title>Expanding the biotechnology potential of lactobacilli through comparative genomics of 213 strains and associated genera.</title>
        <authorList>
            <person name="Sun Z."/>
            <person name="Harris H.M."/>
            <person name="McCann A."/>
            <person name="Guo C."/>
            <person name="Argimon S."/>
            <person name="Zhang W."/>
            <person name="Yang X."/>
            <person name="Jeffery I.B."/>
            <person name="Cooney J.C."/>
            <person name="Kagawa T.F."/>
            <person name="Liu W."/>
            <person name="Song Y."/>
            <person name="Salvetti E."/>
            <person name="Wrobel A."/>
            <person name="Rasinkangas P."/>
            <person name="Parkhill J."/>
            <person name="Rea M.C."/>
            <person name="O'Sullivan O."/>
            <person name="Ritari J."/>
            <person name="Douillard F.P."/>
            <person name="Paul Ross R."/>
            <person name="Yang R."/>
            <person name="Briner A.E."/>
            <person name="Felis G.E."/>
            <person name="de Vos W.M."/>
            <person name="Barrangou R."/>
            <person name="Klaenhammer T.R."/>
            <person name="Caufield P.W."/>
            <person name="Cui Y."/>
            <person name="Zhang H."/>
            <person name="O'Toole P.W."/>
        </authorList>
    </citation>
    <scope>NUCLEOTIDE SEQUENCE [LARGE SCALE GENOMIC DNA]</scope>
    <source>
        <strain evidence="6 7">DSM 14421</strain>
    </source>
</reference>
<keyword evidence="3 4" id="KW-0663">Pyridoxal phosphate</keyword>
<dbReference type="InterPro" id="IPR015424">
    <property type="entry name" value="PyrdxlP-dep_Trfase"/>
</dbReference>
<accession>A0A0R1SFT5</accession>
<evidence type="ECO:0000256" key="4">
    <source>
        <dbReference type="PIRSR" id="PIRSR001434-2"/>
    </source>
</evidence>
<protein>
    <submittedName>
        <fullName evidence="6">Cystathionine gamma-synthase</fullName>
    </submittedName>
</protein>
<dbReference type="GO" id="GO:0005737">
    <property type="term" value="C:cytoplasm"/>
    <property type="evidence" value="ECO:0007669"/>
    <property type="project" value="TreeGrafter"/>
</dbReference>
<dbReference type="AlphaFoldDB" id="A0A0R1SFT5"/>
<evidence type="ECO:0000256" key="1">
    <source>
        <dbReference type="ARBA" id="ARBA00001933"/>
    </source>
</evidence>
<dbReference type="PIRSF" id="PIRSF001434">
    <property type="entry name" value="CGS"/>
    <property type="match status" value="1"/>
</dbReference>
<dbReference type="Gene3D" id="3.40.640.10">
    <property type="entry name" value="Type I PLP-dependent aspartate aminotransferase-like (Major domain)"/>
    <property type="match status" value="1"/>
</dbReference>
<gene>
    <name evidence="6" type="ORF">FC85_GL000723</name>
</gene>
<comment type="caution">
    <text evidence="6">The sequence shown here is derived from an EMBL/GenBank/DDBJ whole genome shotgun (WGS) entry which is preliminary data.</text>
</comment>
<evidence type="ECO:0000313" key="6">
    <source>
        <dbReference type="EMBL" id="KRL64933.1"/>
    </source>
</evidence>
<dbReference type="GO" id="GO:0004123">
    <property type="term" value="F:cystathionine gamma-lyase activity"/>
    <property type="evidence" value="ECO:0007669"/>
    <property type="project" value="TreeGrafter"/>
</dbReference>
<dbReference type="InterPro" id="IPR015422">
    <property type="entry name" value="PyrdxlP-dep_Trfase_small"/>
</dbReference>
<dbReference type="GO" id="GO:0019346">
    <property type="term" value="P:transsulfuration"/>
    <property type="evidence" value="ECO:0007669"/>
    <property type="project" value="InterPro"/>
</dbReference>
<dbReference type="FunFam" id="3.40.640.10:FF:000009">
    <property type="entry name" value="Cystathionine gamma-synthase homolog"/>
    <property type="match status" value="1"/>
</dbReference>
<dbReference type="SUPFAM" id="SSF53383">
    <property type="entry name" value="PLP-dependent transferases"/>
    <property type="match status" value="1"/>
</dbReference>
<dbReference type="PATRIC" id="fig|1423739.3.peg.755"/>
<dbReference type="GO" id="GO:0030170">
    <property type="term" value="F:pyridoxal phosphate binding"/>
    <property type="evidence" value="ECO:0007669"/>
    <property type="project" value="InterPro"/>
</dbReference>
<name>A0A0R1SFT5_9LACO</name>
<dbReference type="PANTHER" id="PTHR11808">
    <property type="entry name" value="TRANS-SULFURATION ENZYME FAMILY MEMBER"/>
    <property type="match status" value="1"/>
</dbReference>
<dbReference type="InterPro" id="IPR015421">
    <property type="entry name" value="PyrdxlP-dep_Trfase_major"/>
</dbReference>
<evidence type="ECO:0000313" key="7">
    <source>
        <dbReference type="Proteomes" id="UP000052013"/>
    </source>
</evidence>
<dbReference type="EMBL" id="AZEY01000079">
    <property type="protein sequence ID" value="KRL64933.1"/>
    <property type="molecule type" value="Genomic_DNA"/>
</dbReference>
<dbReference type="RefSeq" id="WP_057865179.1">
    <property type="nucleotide sequence ID" value="NZ_AZEY01000079.1"/>
</dbReference>
<sequence length="394" mass="42794">MEFDTKLLHGGISEDKVTGATSIPIYMASTFHQQKIGQNKYEYSRSGNPTREAVEKLIADLEGGVAGFAFASGSAAIDTVFSLFSAGDHFVVGNDVYGGTFRLIDAVLKRFGMTFTVVDTRDLNAVEAAITPATKAIYLETPTNPLLRVTDIKAVADIAKAHNILSIIDNTFASPYVQRPLEFGVDIVLHSASKYLGGHSDVIAGLVVTKDAELAEKVGYLQNAIGGILAPQESWLLQRGMKTLSLRMRAHLANAEAIFHYLANQPLVSKIYFPGDPENPDYDVARKQMNGFGAMISFELQPGLDPKAFVEELQVITLAESLGALESLIEIPALMTHGSIPRDIRLKNGIQDELIRLSVGVEDQKDLLTDLERGFQNLQGSKNNVSNSTVHSEA</sequence>
<organism evidence="6 7">
    <name type="scientific">Lentilactobacillus diolivorans DSM 14421</name>
    <dbReference type="NCBI Taxonomy" id="1423739"/>
    <lineage>
        <taxon>Bacteria</taxon>
        <taxon>Bacillati</taxon>
        <taxon>Bacillota</taxon>
        <taxon>Bacilli</taxon>
        <taxon>Lactobacillales</taxon>
        <taxon>Lactobacillaceae</taxon>
        <taxon>Lentilactobacillus</taxon>
    </lineage>
</organism>
<comment type="cofactor">
    <cofactor evidence="1 5">
        <name>pyridoxal 5'-phosphate</name>
        <dbReference type="ChEBI" id="CHEBI:597326"/>
    </cofactor>
</comment>
<dbReference type="Pfam" id="PF01053">
    <property type="entry name" value="Cys_Met_Meta_PP"/>
    <property type="match status" value="1"/>
</dbReference>
<evidence type="ECO:0000256" key="2">
    <source>
        <dbReference type="ARBA" id="ARBA00009077"/>
    </source>
</evidence>
<dbReference type="STRING" id="1423739.FC85_GL000723"/>
<dbReference type="InterPro" id="IPR000277">
    <property type="entry name" value="Cys/Met-Metab_PyrdxlP-dep_enz"/>
</dbReference>
<dbReference type="GO" id="GO:0003962">
    <property type="term" value="F:cystathionine gamma-synthase activity"/>
    <property type="evidence" value="ECO:0007669"/>
    <property type="project" value="TreeGrafter"/>
</dbReference>